<keyword evidence="7 8" id="KW-0472">Membrane</keyword>
<evidence type="ECO:0000313" key="10">
    <source>
        <dbReference type="EMBL" id="GEE00120.1"/>
    </source>
</evidence>
<organism evidence="10 11">
    <name type="scientific">Gordonia spumicola</name>
    <dbReference type="NCBI Taxonomy" id="589161"/>
    <lineage>
        <taxon>Bacteria</taxon>
        <taxon>Bacillati</taxon>
        <taxon>Actinomycetota</taxon>
        <taxon>Actinomycetes</taxon>
        <taxon>Mycobacteriales</taxon>
        <taxon>Gordoniaceae</taxon>
        <taxon>Gordonia</taxon>
    </lineage>
</organism>
<feature type="domain" description="Major facilitator superfamily (MFS) profile" evidence="9">
    <location>
        <begin position="18"/>
        <end position="531"/>
    </location>
</feature>
<evidence type="ECO:0000256" key="5">
    <source>
        <dbReference type="ARBA" id="ARBA00022692"/>
    </source>
</evidence>
<dbReference type="InterPro" id="IPR036259">
    <property type="entry name" value="MFS_trans_sf"/>
</dbReference>
<dbReference type="PROSITE" id="PS50850">
    <property type="entry name" value="MFS"/>
    <property type="match status" value="1"/>
</dbReference>
<keyword evidence="5 8" id="KW-0812">Transmembrane</keyword>
<feature type="transmembrane region" description="Helical" evidence="8">
    <location>
        <begin position="357"/>
        <end position="378"/>
    </location>
</feature>
<feature type="transmembrane region" description="Helical" evidence="8">
    <location>
        <begin position="431"/>
        <end position="452"/>
    </location>
</feature>
<evidence type="ECO:0000256" key="7">
    <source>
        <dbReference type="ARBA" id="ARBA00023136"/>
    </source>
</evidence>
<keyword evidence="6 8" id="KW-1133">Transmembrane helix</keyword>
<comment type="similarity">
    <text evidence="2">Belongs to the major facilitator superfamily. EmrB family.</text>
</comment>
<feature type="transmembrane region" description="Helical" evidence="8">
    <location>
        <begin position="60"/>
        <end position="77"/>
    </location>
</feature>
<feature type="transmembrane region" description="Helical" evidence="8">
    <location>
        <begin position="16"/>
        <end position="40"/>
    </location>
</feature>
<evidence type="ECO:0000256" key="8">
    <source>
        <dbReference type="SAM" id="Phobius"/>
    </source>
</evidence>
<dbReference type="NCBIfam" id="TIGR00711">
    <property type="entry name" value="efflux_EmrB"/>
    <property type="match status" value="1"/>
</dbReference>
<sequence length="532" mass="54280">MSSTDTPEVAPTRRQWLGLLAIALGVALIVVDTTIVNVIVPSIIEDLDADSTQAQWIQESYAIVFAALLLVVGRVADIVGARRVFVAGVIVFGVTSILAGLSSGSGLLIVARFLQGAGAAMILPTSLALLNATFTGKARGQAFAIWGSTIGAAAALGPLLGGWLAEHVSWRWAFGINVPLAVLIVIGILTCMDRSPRVAGRLDAIGSVLSVIGLGLLAFGLIEGRTYGWASTTTPLTIGGVTWGGGPSPVLVALVVSALALAGFVARQAMLRRAGDADKALMDLGLFSVSSFRNGNVATLIIGVGEFGVVAVLPLWLQFTLGYSAVQAGLALVPIAIGSFIASGASFGLADRDVTPLALLRVGLAFEVIGLAALAFFAEPDSSWWALALILAVYGVGVGFATAQVTNVVLADVPETDNGQAAGIQSTFRQLGSALGIAILTTVFFTTLGSRVSDQLASDGMDVADAGRNADTITASAGAAIEGFAARPGTAAIADAGRTAMTDGIMISGYIAAGFVLLGLVASLLIPRHTRQ</sequence>
<evidence type="ECO:0000256" key="1">
    <source>
        <dbReference type="ARBA" id="ARBA00004651"/>
    </source>
</evidence>
<dbReference type="GO" id="GO:0005886">
    <property type="term" value="C:plasma membrane"/>
    <property type="evidence" value="ECO:0007669"/>
    <property type="project" value="UniProtKB-SubCell"/>
</dbReference>
<feature type="transmembrane region" description="Helical" evidence="8">
    <location>
        <begin position="384"/>
        <end position="410"/>
    </location>
</feature>
<evidence type="ECO:0000256" key="4">
    <source>
        <dbReference type="ARBA" id="ARBA00022475"/>
    </source>
</evidence>
<evidence type="ECO:0000259" key="9">
    <source>
        <dbReference type="PROSITE" id="PS50850"/>
    </source>
</evidence>
<dbReference type="PANTHER" id="PTHR42718">
    <property type="entry name" value="MAJOR FACILITATOR SUPERFAMILY MULTIDRUG TRANSPORTER MFSC"/>
    <property type="match status" value="1"/>
</dbReference>
<feature type="transmembrane region" description="Helical" evidence="8">
    <location>
        <begin position="84"/>
        <end position="103"/>
    </location>
</feature>
<dbReference type="InterPro" id="IPR011701">
    <property type="entry name" value="MFS"/>
</dbReference>
<dbReference type="RefSeq" id="WP_161894059.1">
    <property type="nucleotide sequence ID" value="NZ_BJOV01000002.1"/>
</dbReference>
<dbReference type="SUPFAM" id="SSF103473">
    <property type="entry name" value="MFS general substrate transporter"/>
    <property type="match status" value="1"/>
</dbReference>
<comment type="subcellular location">
    <subcellularLocation>
        <location evidence="1">Cell membrane</location>
        <topology evidence="1">Multi-pass membrane protein</topology>
    </subcellularLocation>
</comment>
<proteinExistence type="inferred from homology"/>
<evidence type="ECO:0000256" key="6">
    <source>
        <dbReference type="ARBA" id="ARBA00022989"/>
    </source>
</evidence>
<evidence type="ECO:0000256" key="2">
    <source>
        <dbReference type="ARBA" id="ARBA00008537"/>
    </source>
</evidence>
<dbReference type="InterPro" id="IPR020846">
    <property type="entry name" value="MFS_dom"/>
</dbReference>
<dbReference type="GO" id="GO:0022857">
    <property type="term" value="F:transmembrane transporter activity"/>
    <property type="evidence" value="ECO:0007669"/>
    <property type="project" value="InterPro"/>
</dbReference>
<comment type="caution">
    <text evidence="10">The sequence shown here is derived from an EMBL/GenBank/DDBJ whole genome shotgun (WGS) entry which is preliminary data.</text>
</comment>
<dbReference type="OrthoDB" id="7375466at2"/>
<dbReference type="PANTHER" id="PTHR42718:SF9">
    <property type="entry name" value="MAJOR FACILITATOR SUPERFAMILY MULTIDRUG TRANSPORTER MFSC"/>
    <property type="match status" value="1"/>
</dbReference>
<feature type="transmembrane region" description="Helical" evidence="8">
    <location>
        <begin position="142"/>
        <end position="164"/>
    </location>
</feature>
<dbReference type="InterPro" id="IPR004638">
    <property type="entry name" value="EmrB-like"/>
</dbReference>
<gene>
    <name evidence="10" type="ORF">nbrc107696_05660</name>
</gene>
<protein>
    <submittedName>
        <fullName evidence="10">MFS transporter</fullName>
    </submittedName>
</protein>
<name>A0A7I9V510_9ACTN</name>
<feature type="transmembrane region" description="Helical" evidence="8">
    <location>
        <begin position="242"/>
        <end position="266"/>
    </location>
</feature>
<keyword evidence="3" id="KW-0813">Transport</keyword>
<dbReference type="EMBL" id="BJOV01000002">
    <property type="protein sequence ID" value="GEE00120.1"/>
    <property type="molecule type" value="Genomic_DNA"/>
</dbReference>
<feature type="transmembrane region" description="Helical" evidence="8">
    <location>
        <begin position="329"/>
        <end position="350"/>
    </location>
</feature>
<dbReference type="Gene3D" id="1.20.1250.20">
    <property type="entry name" value="MFS general substrate transporter like domains"/>
    <property type="match status" value="1"/>
</dbReference>
<dbReference type="Pfam" id="PF07690">
    <property type="entry name" value="MFS_1"/>
    <property type="match status" value="1"/>
</dbReference>
<feature type="transmembrane region" description="Helical" evidence="8">
    <location>
        <begin position="170"/>
        <end position="192"/>
    </location>
</feature>
<dbReference type="Proteomes" id="UP000444960">
    <property type="component" value="Unassembled WGS sequence"/>
</dbReference>
<feature type="transmembrane region" description="Helical" evidence="8">
    <location>
        <begin position="204"/>
        <end position="222"/>
    </location>
</feature>
<dbReference type="Gene3D" id="1.20.1720.10">
    <property type="entry name" value="Multidrug resistance protein D"/>
    <property type="match status" value="1"/>
</dbReference>
<dbReference type="AlphaFoldDB" id="A0A7I9V510"/>
<keyword evidence="11" id="KW-1185">Reference proteome</keyword>
<dbReference type="CDD" id="cd17321">
    <property type="entry name" value="MFS_MMR_MDR_like"/>
    <property type="match status" value="1"/>
</dbReference>
<feature type="transmembrane region" description="Helical" evidence="8">
    <location>
        <begin position="505"/>
        <end position="526"/>
    </location>
</feature>
<reference evidence="11" key="1">
    <citation type="submission" date="2019-06" db="EMBL/GenBank/DDBJ databases">
        <title>Gordonia isolated from sludge of a wastewater treatment plant.</title>
        <authorList>
            <person name="Tamura T."/>
            <person name="Aoyama K."/>
            <person name="Kang Y."/>
            <person name="Saito S."/>
            <person name="Akiyama N."/>
            <person name="Yazawa K."/>
            <person name="Gonoi T."/>
            <person name="Mikami Y."/>
        </authorList>
    </citation>
    <scope>NUCLEOTIDE SEQUENCE [LARGE SCALE GENOMIC DNA]</scope>
    <source>
        <strain evidence="11">NBRC 107696</strain>
    </source>
</reference>
<accession>A0A7I9V510</accession>
<feature type="transmembrane region" description="Helical" evidence="8">
    <location>
        <begin position="297"/>
        <end position="317"/>
    </location>
</feature>
<evidence type="ECO:0000256" key="3">
    <source>
        <dbReference type="ARBA" id="ARBA00022448"/>
    </source>
</evidence>
<feature type="transmembrane region" description="Helical" evidence="8">
    <location>
        <begin position="109"/>
        <end position="130"/>
    </location>
</feature>
<evidence type="ECO:0000313" key="11">
    <source>
        <dbReference type="Proteomes" id="UP000444960"/>
    </source>
</evidence>
<keyword evidence="4" id="KW-1003">Cell membrane</keyword>